<sequence>MRIRRIANWDLSGLGQSIPEAGGDSDTPDLIVTVPAGGKTTNGAALFGWFVVGESTAAVGELVSRRDDGPNLERAAALPTVGLSLE</sequence>
<dbReference type="KEGG" id="ang:An02g12190"/>
<protein>
    <submittedName>
        <fullName evidence="1">Uncharacterized protein</fullName>
    </submittedName>
</protein>
<reference evidence="1" key="2">
    <citation type="submission" date="2025-08" db="UniProtKB">
        <authorList>
            <consortium name="RefSeq"/>
        </authorList>
    </citation>
    <scope>IDENTIFICATION</scope>
</reference>
<dbReference type="GeneID" id="84590503"/>
<organism evidence="1">
    <name type="scientific">Aspergillus niger</name>
    <dbReference type="NCBI Taxonomy" id="5061"/>
    <lineage>
        <taxon>Eukaryota</taxon>
        <taxon>Fungi</taxon>
        <taxon>Dikarya</taxon>
        <taxon>Ascomycota</taxon>
        <taxon>Pezizomycotina</taxon>
        <taxon>Eurotiomycetes</taxon>
        <taxon>Eurotiomycetidae</taxon>
        <taxon>Eurotiales</taxon>
        <taxon>Aspergillaceae</taxon>
        <taxon>Aspergillus</taxon>
        <taxon>Aspergillus subgen. Circumdati</taxon>
    </lineage>
</organism>
<dbReference type="VEuPathDB" id="FungiDB:An02g12190"/>
<gene>
    <name evidence="1" type="ORF">An02g12190</name>
</gene>
<reference evidence="1" key="1">
    <citation type="submission" date="2025-02" db="EMBL/GenBank/DDBJ databases">
        <authorList>
            <consortium name="NCBI Genome Project"/>
        </authorList>
    </citation>
    <scope>NUCLEOTIDE SEQUENCE</scope>
</reference>
<dbReference type="AlphaFoldDB" id="A0AAJ8BPA7"/>
<proteinExistence type="predicted"/>
<accession>A0AAJ8BPA7</accession>
<name>A0AAJ8BPA7_ASPNG</name>
<dbReference type="RefSeq" id="XP_059600101.1">
    <property type="nucleotide sequence ID" value="XM_059746670.1"/>
</dbReference>
<evidence type="ECO:0000313" key="1">
    <source>
        <dbReference type="RefSeq" id="XP_059600101.1"/>
    </source>
</evidence>